<dbReference type="Proteomes" id="UP000279833">
    <property type="component" value="Unassembled WGS sequence"/>
</dbReference>
<accession>A0A183JP83</accession>
<organism evidence="3">
    <name type="scientific">Schistosoma curassoni</name>
    <dbReference type="NCBI Taxonomy" id="6186"/>
    <lineage>
        <taxon>Eukaryota</taxon>
        <taxon>Metazoa</taxon>
        <taxon>Spiralia</taxon>
        <taxon>Lophotrochozoa</taxon>
        <taxon>Platyhelminthes</taxon>
        <taxon>Trematoda</taxon>
        <taxon>Digenea</taxon>
        <taxon>Strigeidida</taxon>
        <taxon>Schistosomatoidea</taxon>
        <taxon>Schistosomatidae</taxon>
        <taxon>Schistosoma</taxon>
    </lineage>
</organism>
<reference evidence="1 2" key="2">
    <citation type="submission" date="2018-11" db="EMBL/GenBank/DDBJ databases">
        <authorList>
            <consortium name="Pathogen Informatics"/>
        </authorList>
    </citation>
    <scope>NUCLEOTIDE SEQUENCE [LARGE SCALE GENOMIC DNA]</scope>
    <source>
        <strain evidence="1">Dakar</strain>
        <strain evidence="2">Dakar, Senegal</strain>
    </source>
</reference>
<protein>
    <submittedName>
        <fullName evidence="3">Intraflagellar transport protein 74 homolog</fullName>
    </submittedName>
</protein>
<gene>
    <name evidence="1" type="ORF">SCUD_LOCUS4520</name>
</gene>
<dbReference type="AlphaFoldDB" id="A0A183JP83"/>
<dbReference type="EMBL" id="UZAK01006099">
    <property type="protein sequence ID" value="VDO89448.1"/>
    <property type="molecule type" value="Genomic_DNA"/>
</dbReference>
<reference evidence="3" key="1">
    <citation type="submission" date="2016-06" db="UniProtKB">
        <authorList>
            <consortium name="WormBaseParasite"/>
        </authorList>
    </citation>
    <scope>IDENTIFICATION</scope>
</reference>
<evidence type="ECO:0000313" key="3">
    <source>
        <dbReference type="WBParaSite" id="SCUD_0000452001-mRNA-1"/>
    </source>
</evidence>
<sequence length="178" mass="20636">IEAQINRQSKFLSNIEAEEKWLNDIENNINQDRSHLNNSQSTTELLQDIQTETDRYNQLLSNVNTHDQQIDEQILPEAQSLKDSSSLQRIDNLKGKIKTLKQNLEKMISDMNIQATSIHAFQQAVENFRFNLKNFERQRSSILEIQTVSYVNMESDSQLLEASYVNMKKQIEVSSSNS</sequence>
<keyword evidence="2" id="KW-1185">Reference proteome</keyword>
<name>A0A183JP83_9TREM</name>
<evidence type="ECO:0000313" key="2">
    <source>
        <dbReference type="Proteomes" id="UP000279833"/>
    </source>
</evidence>
<evidence type="ECO:0000313" key="1">
    <source>
        <dbReference type="EMBL" id="VDO89448.1"/>
    </source>
</evidence>
<proteinExistence type="predicted"/>
<dbReference type="WBParaSite" id="SCUD_0000452001-mRNA-1">
    <property type="protein sequence ID" value="SCUD_0000452001-mRNA-1"/>
    <property type="gene ID" value="SCUD_0000452001"/>
</dbReference>